<feature type="coiled-coil region" evidence="1">
    <location>
        <begin position="60"/>
        <end position="87"/>
    </location>
</feature>
<dbReference type="Proteomes" id="UP001549145">
    <property type="component" value="Unassembled WGS sequence"/>
</dbReference>
<keyword evidence="3" id="KW-1185">Reference proteome</keyword>
<evidence type="ECO:0000256" key="1">
    <source>
        <dbReference type="SAM" id="Coils"/>
    </source>
</evidence>
<evidence type="ECO:0000313" key="3">
    <source>
        <dbReference type="Proteomes" id="UP001549145"/>
    </source>
</evidence>
<reference evidence="2 3" key="1">
    <citation type="submission" date="2024-06" db="EMBL/GenBank/DDBJ databases">
        <title>Genomic Encyclopedia of Type Strains, Phase IV (KMG-IV): sequencing the most valuable type-strain genomes for metagenomic binning, comparative biology and taxonomic classification.</title>
        <authorList>
            <person name="Goeker M."/>
        </authorList>
    </citation>
    <scope>NUCLEOTIDE SEQUENCE [LARGE SCALE GENOMIC DNA]</scope>
    <source>
        <strain evidence="2 3">DSM 21331</strain>
    </source>
</reference>
<dbReference type="EMBL" id="JBEPMM010000004">
    <property type="protein sequence ID" value="MET3692368.1"/>
    <property type="molecule type" value="Genomic_DNA"/>
</dbReference>
<protein>
    <recommendedName>
        <fullName evidence="4">DUF837 domain-containing protein</fullName>
    </recommendedName>
</protein>
<sequence>MPLTVSNSSTSPPIVERVKAYRSCLFDRWVEAKRFAQTSDDLADHQAAVDAYTAFMRAHLASDERTHLDLEDEIARLTVENSRLKARVRGGGPA</sequence>
<organism evidence="2 3">
    <name type="scientific">Methylobacterium goesingense</name>
    <dbReference type="NCBI Taxonomy" id="243690"/>
    <lineage>
        <taxon>Bacteria</taxon>
        <taxon>Pseudomonadati</taxon>
        <taxon>Pseudomonadota</taxon>
        <taxon>Alphaproteobacteria</taxon>
        <taxon>Hyphomicrobiales</taxon>
        <taxon>Methylobacteriaceae</taxon>
        <taxon>Methylobacterium</taxon>
    </lineage>
</organism>
<comment type="caution">
    <text evidence="2">The sequence shown here is derived from an EMBL/GenBank/DDBJ whole genome shotgun (WGS) entry which is preliminary data.</text>
</comment>
<proteinExistence type="predicted"/>
<evidence type="ECO:0008006" key="4">
    <source>
        <dbReference type="Google" id="ProtNLM"/>
    </source>
</evidence>
<keyword evidence="1" id="KW-0175">Coiled coil</keyword>
<evidence type="ECO:0000313" key="2">
    <source>
        <dbReference type="EMBL" id="MET3692368.1"/>
    </source>
</evidence>
<gene>
    <name evidence="2" type="ORF">ABID43_001904</name>
</gene>
<accession>A0ABV2L3F3</accession>
<name>A0ABV2L3F3_9HYPH</name>
<dbReference type="RefSeq" id="WP_238278100.1">
    <property type="nucleotide sequence ID" value="NZ_BPQL01000029.1"/>
</dbReference>